<dbReference type="Proteomes" id="UP001153636">
    <property type="component" value="Chromosome 19"/>
</dbReference>
<dbReference type="InterPro" id="IPR052220">
    <property type="entry name" value="METTL25"/>
</dbReference>
<evidence type="ECO:0000259" key="1">
    <source>
        <dbReference type="Pfam" id="PF13679"/>
    </source>
</evidence>
<dbReference type="CDD" id="cd02440">
    <property type="entry name" value="AdoMet_MTases"/>
    <property type="match status" value="1"/>
</dbReference>
<dbReference type="PANTHER" id="PTHR12496">
    <property type="entry name" value="CGI-41 METHYLTRANSFERASE"/>
    <property type="match status" value="1"/>
</dbReference>
<dbReference type="AlphaFoldDB" id="A0A9P0CPH6"/>
<dbReference type="InterPro" id="IPR029063">
    <property type="entry name" value="SAM-dependent_MTases_sf"/>
</dbReference>
<protein>
    <recommendedName>
        <fullName evidence="1">Methyltransferase domain-containing protein</fullName>
    </recommendedName>
</protein>
<dbReference type="Gene3D" id="3.40.50.150">
    <property type="entry name" value="Vaccinia Virus protein VP39"/>
    <property type="match status" value="1"/>
</dbReference>
<evidence type="ECO:0000313" key="3">
    <source>
        <dbReference type="Proteomes" id="UP001153636"/>
    </source>
</evidence>
<sequence length="453" mass="52555">MSLPLSYSNTTDYLKDTLTFLNNHQWIYNFPNTHILVKDIFKYFPCDWFDYFKGLSNDELNKFPTNCLNNCPSTLKELLNKINTLSPSSSNHKCFSEEVPTFTHNCGLSDKKQHEIVTLAPIINNVCKSEIIIDIGSGLGYLSHHLNSKYGYKVLGIECSKQYIDLALKNQEKFYGKSKNEVVFKEHYINSESSETITTLVKNNFNSIGLTSSALVGLHACADLSITILDVFSELDFIKSLVIMPCCYHRIELQNATEKEELFFSFPISKTLNDVYNEFGAQKFLRRPFLRLSCQQSIGHFVTMTDKEHERHSRNLMFRCILQYVAEAQNCEVKRLKRKSNTTISQNPDEDFEIYLKNLQNNHRLITIKSSIELNIDDIFLEKMRDKWREYRDKCYLIEVLTGFQAAIQSMCENIILLDRIEYLKEKGFQCMVQKVTDDILSPRCHALIATKE</sequence>
<keyword evidence="3" id="KW-1185">Reference proteome</keyword>
<dbReference type="PANTHER" id="PTHR12496:SF0">
    <property type="entry name" value="METHYLTRANSFERASE DOMAIN-CONTAINING PROTEIN"/>
    <property type="match status" value="1"/>
</dbReference>
<dbReference type="EMBL" id="OV651831">
    <property type="protein sequence ID" value="CAH1105496.1"/>
    <property type="molecule type" value="Genomic_DNA"/>
</dbReference>
<evidence type="ECO:0000313" key="2">
    <source>
        <dbReference type="EMBL" id="CAH1105496.1"/>
    </source>
</evidence>
<name>A0A9P0CPH6_9CUCU</name>
<dbReference type="SUPFAM" id="SSF53335">
    <property type="entry name" value="S-adenosyl-L-methionine-dependent methyltransferases"/>
    <property type="match status" value="1"/>
</dbReference>
<dbReference type="OrthoDB" id="10258156at2759"/>
<reference evidence="2" key="1">
    <citation type="submission" date="2022-01" db="EMBL/GenBank/DDBJ databases">
        <authorList>
            <person name="King R."/>
        </authorList>
    </citation>
    <scope>NUCLEOTIDE SEQUENCE</scope>
</reference>
<dbReference type="InterPro" id="IPR025714">
    <property type="entry name" value="Methyltranfer_dom"/>
</dbReference>
<organism evidence="2 3">
    <name type="scientific">Psylliodes chrysocephalus</name>
    <dbReference type="NCBI Taxonomy" id="3402493"/>
    <lineage>
        <taxon>Eukaryota</taxon>
        <taxon>Metazoa</taxon>
        <taxon>Ecdysozoa</taxon>
        <taxon>Arthropoda</taxon>
        <taxon>Hexapoda</taxon>
        <taxon>Insecta</taxon>
        <taxon>Pterygota</taxon>
        <taxon>Neoptera</taxon>
        <taxon>Endopterygota</taxon>
        <taxon>Coleoptera</taxon>
        <taxon>Polyphaga</taxon>
        <taxon>Cucujiformia</taxon>
        <taxon>Chrysomeloidea</taxon>
        <taxon>Chrysomelidae</taxon>
        <taxon>Galerucinae</taxon>
        <taxon>Alticini</taxon>
        <taxon>Psylliodes</taxon>
    </lineage>
</organism>
<gene>
    <name evidence="2" type="ORF">PSYICH_LOCUS6274</name>
</gene>
<dbReference type="Pfam" id="PF13679">
    <property type="entry name" value="Methyltransf_32"/>
    <property type="match status" value="1"/>
</dbReference>
<accession>A0A9P0CPH6</accession>
<proteinExistence type="predicted"/>
<feature type="domain" description="Methyltransferase" evidence="1">
    <location>
        <begin position="111"/>
        <end position="252"/>
    </location>
</feature>